<evidence type="ECO:0008006" key="10">
    <source>
        <dbReference type="Google" id="ProtNLM"/>
    </source>
</evidence>
<dbReference type="GO" id="GO:0003723">
    <property type="term" value="F:RNA binding"/>
    <property type="evidence" value="ECO:0007669"/>
    <property type="project" value="UniProtKB-UniRule"/>
</dbReference>
<dbReference type="EMBL" id="HBGW01031631">
    <property type="protein sequence ID" value="CAD9552625.1"/>
    <property type="molecule type" value="Transcribed_RNA"/>
</dbReference>
<organism evidence="9">
    <name type="scientific">Zooxanthella nutricula</name>
    <dbReference type="NCBI Taxonomy" id="1333877"/>
    <lineage>
        <taxon>Eukaryota</taxon>
        <taxon>Sar</taxon>
        <taxon>Alveolata</taxon>
        <taxon>Dinophyceae</taxon>
        <taxon>Peridiniales</taxon>
        <taxon>Peridiniales incertae sedis</taxon>
        <taxon>Zooxanthella</taxon>
    </lineage>
</organism>
<dbReference type="SMART" id="SM00360">
    <property type="entry name" value="RRM"/>
    <property type="match status" value="1"/>
</dbReference>
<reference evidence="9" key="1">
    <citation type="submission" date="2021-01" db="EMBL/GenBank/DDBJ databases">
        <authorList>
            <person name="Corre E."/>
            <person name="Pelletier E."/>
            <person name="Niang G."/>
            <person name="Scheremetjew M."/>
            <person name="Finn R."/>
            <person name="Kale V."/>
            <person name="Holt S."/>
            <person name="Cochrane G."/>
            <person name="Meng A."/>
            <person name="Brown T."/>
            <person name="Cohen L."/>
        </authorList>
    </citation>
    <scope>NUCLEOTIDE SEQUENCE</scope>
    <source>
        <strain evidence="9">RCC3387</strain>
    </source>
</reference>
<dbReference type="InterPro" id="IPR000504">
    <property type="entry name" value="RRM_dom"/>
</dbReference>
<dbReference type="GO" id="GO:0008270">
    <property type="term" value="F:zinc ion binding"/>
    <property type="evidence" value="ECO:0007669"/>
    <property type="project" value="UniProtKB-KW"/>
</dbReference>
<name>A0A7S2JMX8_9DINO</name>
<evidence type="ECO:0000256" key="1">
    <source>
        <dbReference type="ARBA" id="ARBA00022723"/>
    </source>
</evidence>
<evidence type="ECO:0000256" key="6">
    <source>
        <dbReference type="PROSITE-ProRule" id="PRU00322"/>
    </source>
</evidence>
<evidence type="ECO:0000313" key="9">
    <source>
        <dbReference type="EMBL" id="CAD9552625.1"/>
    </source>
</evidence>
<keyword evidence="4 5" id="KW-0694">RNA-binding</keyword>
<feature type="domain" description="RanBP2-type" evidence="8">
    <location>
        <begin position="123"/>
        <end position="152"/>
    </location>
</feature>
<accession>A0A7S2JMX8</accession>
<protein>
    <recommendedName>
        <fullName evidence="10">RRM domain-containing protein</fullName>
    </recommendedName>
</protein>
<keyword evidence="1" id="KW-0479">Metal-binding</keyword>
<dbReference type="PANTHER" id="PTHR11176">
    <property type="entry name" value="BOULE-RELATED"/>
    <property type="match status" value="1"/>
</dbReference>
<evidence type="ECO:0000259" key="7">
    <source>
        <dbReference type="PROSITE" id="PS50102"/>
    </source>
</evidence>
<feature type="domain" description="RRM" evidence="7">
    <location>
        <begin position="35"/>
        <end position="121"/>
    </location>
</feature>
<dbReference type="PANTHER" id="PTHR11176:SF57">
    <property type="entry name" value="PROTEIN BOULE"/>
    <property type="match status" value="1"/>
</dbReference>
<dbReference type="PROSITE" id="PS50199">
    <property type="entry name" value="ZF_RANBP2_2"/>
    <property type="match status" value="1"/>
</dbReference>
<dbReference type="InterPro" id="IPR035979">
    <property type="entry name" value="RBD_domain_sf"/>
</dbReference>
<dbReference type="SUPFAM" id="SSF54928">
    <property type="entry name" value="RNA-binding domain, RBD"/>
    <property type="match status" value="1"/>
</dbReference>
<evidence type="ECO:0000256" key="4">
    <source>
        <dbReference type="ARBA" id="ARBA00022884"/>
    </source>
</evidence>
<evidence type="ECO:0000256" key="3">
    <source>
        <dbReference type="ARBA" id="ARBA00022833"/>
    </source>
</evidence>
<evidence type="ECO:0000256" key="5">
    <source>
        <dbReference type="PROSITE-ProRule" id="PRU00176"/>
    </source>
</evidence>
<dbReference type="InterPro" id="IPR001876">
    <property type="entry name" value="Znf_RanBP2"/>
</dbReference>
<keyword evidence="2 6" id="KW-0863">Zinc-finger</keyword>
<evidence type="ECO:0000259" key="8">
    <source>
        <dbReference type="PROSITE" id="PS50199"/>
    </source>
</evidence>
<dbReference type="Pfam" id="PF00076">
    <property type="entry name" value="RRM_1"/>
    <property type="match status" value="1"/>
</dbReference>
<sequence>MMKGMMKGMMMMKGGGFGGKGGGKGKGGRYGGSAKKLFVGGMQKTEDGNTVPDEFAVRDFFTSNFGAVSDVKMIRDDEGRAKGYCFVTFENMEDARKALANHAENIIDGQWVDVKVSDGEKPKPGDWICHNCGDLVFASRTECKSCGTAKPAGAGIPRAAPY</sequence>
<dbReference type="InterPro" id="IPR012677">
    <property type="entry name" value="Nucleotide-bd_a/b_plait_sf"/>
</dbReference>
<dbReference type="InterPro" id="IPR036443">
    <property type="entry name" value="Znf_RanBP2_sf"/>
</dbReference>
<dbReference type="PROSITE" id="PS50102">
    <property type="entry name" value="RRM"/>
    <property type="match status" value="1"/>
</dbReference>
<gene>
    <name evidence="9" type="ORF">BRAN1462_LOCUS19973</name>
</gene>
<dbReference type="Gene3D" id="3.30.70.330">
    <property type="match status" value="1"/>
</dbReference>
<proteinExistence type="predicted"/>
<evidence type="ECO:0000256" key="2">
    <source>
        <dbReference type="ARBA" id="ARBA00022771"/>
    </source>
</evidence>
<dbReference type="AlphaFoldDB" id="A0A7S2JMX8"/>
<keyword evidence="3" id="KW-0862">Zinc</keyword>
<dbReference type="Gene3D" id="4.10.1060.10">
    <property type="entry name" value="Zinc finger, RanBP2-type"/>
    <property type="match status" value="1"/>
</dbReference>
<dbReference type="SUPFAM" id="SSF90209">
    <property type="entry name" value="Ran binding protein zinc finger-like"/>
    <property type="match status" value="1"/>
</dbReference>